<dbReference type="InterPro" id="IPR013022">
    <property type="entry name" value="Xyl_isomerase-like_TIM-brl"/>
</dbReference>
<dbReference type="Pfam" id="PF01261">
    <property type="entry name" value="AP_endonuc_2"/>
    <property type="match status" value="1"/>
</dbReference>
<proteinExistence type="predicted"/>
<organism evidence="2 3">
    <name type="scientific">Halococcus saccharolyticus DSM 5350</name>
    <dbReference type="NCBI Taxonomy" id="1227455"/>
    <lineage>
        <taxon>Archaea</taxon>
        <taxon>Methanobacteriati</taxon>
        <taxon>Methanobacteriota</taxon>
        <taxon>Stenosarchaea group</taxon>
        <taxon>Halobacteria</taxon>
        <taxon>Halobacteriales</taxon>
        <taxon>Halococcaceae</taxon>
        <taxon>Halococcus</taxon>
    </lineage>
</organism>
<dbReference type="PANTHER" id="PTHR12110:SF21">
    <property type="entry name" value="XYLOSE ISOMERASE-LIKE TIM BARREL DOMAIN-CONTAINING PROTEIN"/>
    <property type="match status" value="1"/>
</dbReference>
<dbReference type="Proteomes" id="UP000011669">
    <property type="component" value="Unassembled WGS sequence"/>
</dbReference>
<evidence type="ECO:0000313" key="2">
    <source>
        <dbReference type="EMBL" id="EMA43891.1"/>
    </source>
</evidence>
<sequence length="259" mass="28886">MNAIRRGFVTQVGMGYEEAFEHAEAFGLDYVEVMMDGTHERTALADETDRVLALADERGLDLAVHLPFRLDIASPFEHVREGALRELLAAIETAIECGAEKGVVHASTDAWPPAWENDSLHGNLFSSIRDLDAFGRDRDFELCVENVAGDFFPAASFPRLFDETDASMTFDTGHARMNGMDSAAMAEFLDEHGDRVGHLHLNDTRMPKDEHLPFGAGTIDFDRLFEPLRDGWTGTLSLEAFTDDWGYIETSVDRLDDLL</sequence>
<dbReference type="AlphaFoldDB" id="M0MDR8"/>
<reference evidence="2 3" key="1">
    <citation type="journal article" date="2014" name="PLoS Genet.">
        <title>Phylogenetically driven sequencing of extremely halophilic archaea reveals strategies for static and dynamic osmo-response.</title>
        <authorList>
            <person name="Becker E.A."/>
            <person name="Seitzer P.M."/>
            <person name="Tritt A."/>
            <person name="Larsen D."/>
            <person name="Krusor M."/>
            <person name="Yao A.I."/>
            <person name="Wu D."/>
            <person name="Madern D."/>
            <person name="Eisen J.A."/>
            <person name="Darling A.E."/>
            <person name="Facciotti M.T."/>
        </authorList>
    </citation>
    <scope>NUCLEOTIDE SEQUENCE [LARGE SCALE GENOMIC DNA]</scope>
    <source>
        <strain evidence="2 3">DSM 5350</strain>
    </source>
</reference>
<dbReference type="InParanoid" id="M0MDR8"/>
<comment type="caution">
    <text evidence="2">The sequence shown here is derived from an EMBL/GenBank/DDBJ whole genome shotgun (WGS) entry which is preliminary data.</text>
</comment>
<dbReference type="PANTHER" id="PTHR12110">
    <property type="entry name" value="HYDROXYPYRUVATE ISOMERASE"/>
    <property type="match status" value="1"/>
</dbReference>
<dbReference type="SUPFAM" id="SSF51658">
    <property type="entry name" value="Xylose isomerase-like"/>
    <property type="match status" value="1"/>
</dbReference>
<dbReference type="InterPro" id="IPR036237">
    <property type="entry name" value="Xyl_isomerase-like_sf"/>
</dbReference>
<keyword evidence="3" id="KW-1185">Reference proteome</keyword>
<protein>
    <recommendedName>
        <fullName evidence="1">Xylose isomerase-like TIM barrel domain-containing protein</fullName>
    </recommendedName>
</protein>
<dbReference type="OrthoDB" id="372143at2157"/>
<dbReference type="RefSeq" id="WP_006078392.1">
    <property type="nucleotide sequence ID" value="NZ_AOMD01000027.1"/>
</dbReference>
<dbReference type="PATRIC" id="fig|1227455.4.peg.2595"/>
<dbReference type="InterPro" id="IPR050312">
    <property type="entry name" value="IolE/XylAMocC-like"/>
</dbReference>
<evidence type="ECO:0000259" key="1">
    <source>
        <dbReference type="Pfam" id="PF01261"/>
    </source>
</evidence>
<dbReference type="Gene3D" id="3.20.20.150">
    <property type="entry name" value="Divalent-metal-dependent TIM barrel enzymes"/>
    <property type="match status" value="1"/>
</dbReference>
<dbReference type="STRING" id="1227455.C449_12665"/>
<feature type="domain" description="Xylose isomerase-like TIM barrel" evidence="1">
    <location>
        <begin position="20"/>
        <end position="244"/>
    </location>
</feature>
<evidence type="ECO:0000313" key="3">
    <source>
        <dbReference type="Proteomes" id="UP000011669"/>
    </source>
</evidence>
<name>M0MDR8_9EURY</name>
<dbReference type="EMBL" id="AOMD01000027">
    <property type="protein sequence ID" value="EMA43891.1"/>
    <property type="molecule type" value="Genomic_DNA"/>
</dbReference>
<gene>
    <name evidence="2" type="ORF">C449_12665</name>
</gene>
<accession>M0MDR8</accession>